<protein>
    <submittedName>
        <fullName evidence="1">Uncharacterized protein</fullName>
    </submittedName>
</protein>
<dbReference type="AlphaFoldDB" id="A0A8T1KB70"/>
<evidence type="ECO:0000313" key="2">
    <source>
        <dbReference type="Proteomes" id="UP000736787"/>
    </source>
</evidence>
<dbReference type="EMBL" id="RCMK01000571">
    <property type="protein sequence ID" value="KAG2921304.1"/>
    <property type="molecule type" value="Genomic_DNA"/>
</dbReference>
<accession>A0A8T1KB70</accession>
<name>A0A8T1KB70_9STRA</name>
<dbReference type="Proteomes" id="UP000736787">
    <property type="component" value="Unassembled WGS sequence"/>
</dbReference>
<organism evidence="1 2">
    <name type="scientific">Phytophthora cactorum</name>
    <dbReference type="NCBI Taxonomy" id="29920"/>
    <lineage>
        <taxon>Eukaryota</taxon>
        <taxon>Sar</taxon>
        <taxon>Stramenopiles</taxon>
        <taxon>Oomycota</taxon>
        <taxon>Peronosporomycetes</taxon>
        <taxon>Peronosporales</taxon>
        <taxon>Peronosporaceae</taxon>
        <taxon>Phytophthora</taxon>
    </lineage>
</organism>
<evidence type="ECO:0000313" key="1">
    <source>
        <dbReference type="EMBL" id="KAG2921304.1"/>
    </source>
</evidence>
<comment type="caution">
    <text evidence="1">The sequence shown here is derived from an EMBL/GenBank/DDBJ whole genome shotgun (WGS) entry which is preliminary data.</text>
</comment>
<gene>
    <name evidence="1" type="ORF">PC117_g16276</name>
</gene>
<reference evidence="1" key="1">
    <citation type="submission" date="2018-10" db="EMBL/GenBank/DDBJ databases">
        <title>Effector identification in a new, highly contiguous assembly of the strawberry crown rot pathogen Phytophthora cactorum.</title>
        <authorList>
            <person name="Armitage A.D."/>
            <person name="Nellist C.F."/>
            <person name="Bates H."/>
            <person name="Vickerstaff R.J."/>
            <person name="Harrison R.J."/>
        </authorList>
    </citation>
    <scope>NUCLEOTIDE SEQUENCE</scope>
    <source>
        <strain evidence="1">4040</strain>
    </source>
</reference>
<proteinExistence type="predicted"/>
<sequence length="49" mass="5576">MHVRVLTVEQAACHNVRAPELARWFVEAEEKGTSVPAQANTSRWIQVCR</sequence>